<evidence type="ECO:0000313" key="3">
    <source>
        <dbReference type="Proteomes" id="UP000269154"/>
    </source>
</evidence>
<proteinExistence type="predicted"/>
<evidence type="ECO:0000313" key="2">
    <source>
        <dbReference type="EMBL" id="RQH49038.1"/>
    </source>
</evidence>
<gene>
    <name evidence="2" type="ORF">D5R40_07400</name>
</gene>
<reference evidence="2 3" key="1">
    <citation type="journal article" date="2018" name="ACS Chem. Biol.">
        <title>Ketoreductase domain dysfunction expands chemodiversity: malyngamide biosynthesis in the cyanobacterium Okeania hirsuta.</title>
        <authorList>
            <person name="Moss N.A."/>
            <person name="Leao T."/>
            <person name="Rankin M."/>
            <person name="McCullough T.M."/>
            <person name="Qu P."/>
            <person name="Korobeynikov A."/>
            <person name="Smith J.L."/>
            <person name="Gerwick L."/>
            <person name="Gerwick W.H."/>
        </authorList>
    </citation>
    <scope>NUCLEOTIDE SEQUENCE [LARGE SCALE GENOMIC DNA]</scope>
    <source>
        <strain evidence="2 3">PAB10Feb10-1</strain>
    </source>
</reference>
<dbReference type="Proteomes" id="UP000269154">
    <property type="component" value="Unassembled WGS sequence"/>
</dbReference>
<feature type="transmembrane region" description="Helical" evidence="1">
    <location>
        <begin position="7"/>
        <end position="26"/>
    </location>
</feature>
<accession>A0A3N6PQN2</accession>
<sequence length="81" mass="8780">MQKFISPILSSIILALWVSGIAIFSVQNSAPISLKFIVFRSIEIPIGVILAFSVSIGVIVSSILLPPLIGIGQMKEHQEDF</sequence>
<keyword evidence="1" id="KW-0812">Transmembrane</keyword>
<name>A0A3N6PQN2_9CYAN</name>
<evidence type="ECO:0000256" key="1">
    <source>
        <dbReference type="SAM" id="Phobius"/>
    </source>
</evidence>
<organism evidence="2 3">
    <name type="scientific">Okeania hirsuta</name>
    <dbReference type="NCBI Taxonomy" id="1458930"/>
    <lineage>
        <taxon>Bacteria</taxon>
        <taxon>Bacillati</taxon>
        <taxon>Cyanobacteriota</taxon>
        <taxon>Cyanophyceae</taxon>
        <taxon>Oscillatoriophycideae</taxon>
        <taxon>Oscillatoriales</taxon>
        <taxon>Microcoleaceae</taxon>
        <taxon>Okeania</taxon>
    </lineage>
</organism>
<dbReference type="OrthoDB" id="426174at2"/>
<dbReference type="RefSeq" id="WP_124144914.1">
    <property type="nucleotide sequence ID" value="NZ_CAWOKI010000052.1"/>
</dbReference>
<dbReference type="EMBL" id="RCBY01000028">
    <property type="protein sequence ID" value="RQH49038.1"/>
    <property type="molecule type" value="Genomic_DNA"/>
</dbReference>
<feature type="transmembrane region" description="Helical" evidence="1">
    <location>
        <begin position="46"/>
        <end position="65"/>
    </location>
</feature>
<keyword evidence="1" id="KW-1133">Transmembrane helix</keyword>
<keyword evidence="3" id="KW-1185">Reference proteome</keyword>
<protein>
    <submittedName>
        <fullName evidence="2">DUF1049 domain-containing protein</fullName>
    </submittedName>
</protein>
<keyword evidence="1" id="KW-0472">Membrane</keyword>
<dbReference type="AlphaFoldDB" id="A0A3N6PQN2"/>
<comment type="caution">
    <text evidence="2">The sequence shown here is derived from an EMBL/GenBank/DDBJ whole genome shotgun (WGS) entry which is preliminary data.</text>
</comment>